<feature type="domain" description="S-Me-THD N-terminal" evidence="1">
    <location>
        <begin position="9"/>
        <end position="167"/>
    </location>
</feature>
<protein>
    <recommendedName>
        <fullName evidence="5">DUF917 domain-containing protein</fullName>
    </recommendedName>
</protein>
<dbReference type="EMBL" id="CP020477">
    <property type="protein sequence ID" value="ARM76941.1"/>
    <property type="molecule type" value="Genomic_DNA"/>
</dbReference>
<dbReference type="Gene3D" id="3.40.1610.10">
    <property type="entry name" value="CV3147-like domain"/>
    <property type="match status" value="1"/>
</dbReference>
<dbReference type="AlphaFoldDB" id="A0A1W6K311"/>
<organism evidence="3 4">
    <name type="scientific">Acidianus manzaensis</name>
    <dbReference type="NCBI Taxonomy" id="282676"/>
    <lineage>
        <taxon>Archaea</taxon>
        <taxon>Thermoproteota</taxon>
        <taxon>Thermoprotei</taxon>
        <taxon>Sulfolobales</taxon>
        <taxon>Sulfolobaceae</taxon>
        <taxon>Acidianus</taxon>
    </lineage>
</organism>
<dbReference type="InterPro" id="IPR045079">
    <property type="entry name" value="Oxoprolinase-like"/>
</dbReference>
<feature type="domain" description="S-Me-THD-like C-terminal" evidence="2">
    <location>
        <begin position="171"/>
        <end position="350"/>
    </location>
</feature>
<dbReference type="PANTHER" id="PTHR11365:SF23">
    <property type="entry name" value="HYPOTHETICAL 5-OXOPROLINASE (EUROFUNG)-RELATED"/>
    <property type="match status" value="1"/>
</dbReference>
<dbReference type="GO" id="GO:0017168">
    <property type="term" value="F:5-oxoprolinase (ATP-hydrolyzing) activity"/>
    <property type="evidence" value="ECO:0007669"/>
    <property type="project" value="TreeGrafter"/>
</dbReference>
<dbReference type="OrthoDB" id="46232at2157"/>
<dbReference type="GO" id="GO:0005829">
    <property type="term" value="C:cytosol"/>
    <property type="evidence" value="ECO:0007669"/>
    <property type="project" value="TreeGrafter"/>
</dbReference>
<proteinExistence type="predicted"/>
<accession>A0A1W6K311</accession>
<evidence type="ECO:0000313" key="4">
    <source>
        <dbReference type="Proteomes" id="UP000193404"/>
    </source>
</evidence>
<dbReference type="InterPro" id="IPR010318">
    <property type="entry name" value="S-Me-THD_N"/>
</dbReference>
<dbReference type="InterPro" id="IPR027479">
    <property type="entry name" value="S-Me-THD_N_sf"/>
</dbReference>
<dbReference type="Pfam" id="PF20906">
    <property type="entry name" value="S-Me-THD_C"/>
    <property type="match status" value="1"/>
</dbReference>
<dbReference type="KEGG" id="aman:B6F84_13560"/>
<dbReference type="InterPro" id="IPR024071">
    <property type="entry name" value="S-Me-THD_C_sf"/>
</dbReference>
<sequence>METYYIQTKDIQNLIIGASFLGTGGGGDPYIGGLMLKRELQNNSKKIEIISKVNTINQNSFVIGSAMMGAPIVMIEKIPNSSETKKALEAYSNFTGNKIDYITPLEMGGVNSTIPLITSAKTGIPVIDGDGMGRAFPELQMTTFYFYGIQPSPVVIFDEKGNISIVKGINGYWSEKIARTITVRYGGSAYIALYGTNIKTYFNSAILGTLTLALEIGQSINDMRLDDVLDKLKAIILFKGKVIDVNRKLDKGFSKGNVTIQGLENNNILKIDFQNEFLLATINNDIIASVPDLITVLDLFTFKPITTDRIKYGQKVIVVGIPSNNKLRSPNALKYIGPRAFGYNTDFIPLEQKVKKIAN</sequence>
<evidence type="ECO:0000259" key="1">
    <source>
        <dbReference type="Pfam" id="PF06032"/>
    </source>
</evidence>
<evidence type="ECO:0000259" key="2">
    <source>
        <dbReference type="Pfam" id="PF20906"/>
    </source>
</evidence>
<dbReference type="Proteomes" id="UP000193404">
    <property type="component" value="Chromosome"/>
</dbReference>
<dbReference type="RefSeq" id="WP_148692734.1">
    <property type="nucleotide sequence ID" value="NZ_CP020477.1"/>
</dbReference>
<evidence type="ECO:0008006" key="5">
    <source>
        <dbReference type="Google" id="ProtNLM"/>
    </source>
</evidence>
<evidence type="ECO:0000313" key="3">
    <source>
        <dbReference type="EMBL" id="ARM76941.1"/>
    </source>
</evidence>
<keyword evidence="4" id="KW-1185">Reference proteome</keyword>
<gene>
    <name evidence="3" type="ORF">B6F84_13560</name>
</gene>
<dbReference type="Pfam" id="PF06032">
    <property type="entry name" value="S-Me-THD_N"/>
    <property type="match status" value="1"/>
</dbReference>
<name>A0A1W6K311_9CREN</name>
<dbReference type="GO" id="GO:0006749">
    <property type="term" value="P:glutathione metabolic process"/>
    <property type="evidence" value="ECO:0007669"/>
    <property type="project" value="TreeGrafter"/>
</dbReference>
<reference evidence="3 4" key="1">
    <citation type="submission" date="2017-03" db="EMBL/GenBank/DDBJ databases">
        <title>Sulfur activation and transportation mechanism of thermophilic Archaea Acidianus manzaensis YN-25.</title>
        <authorList>
            <person name="Ma Y."/>
            <person name="Yang Y."/>
            <person name="Xia J."/>
        </authorList>
    </citation>
    <scope>NUCLEOTIDE SEQUENCE [LARGE SCALE GENOMIC DNA]</scope>
    <source>
        <strain evidence="3 4">YN-25</strain>
    </source>
</reference>
<dbReference type="GeneID" id="41591966"/>
<dbReference type="PANTHER" id="PTHR11365">
    <property type="entry name" value="5-OXOPROLINASE RELATED"/>
    <property type="match status" value="1"/>
</dbReference>
<dbReference type="InterPro" id="IPR048350">
    <property type="entry name" value="S-Me-THD-like_C"/>
</dbReference>
<dbReference type="STRING" id="282676.B6F84_13560"/>
<dbReference type="SUPFAM" id="SSF160991">
    <property type="entry name" value="CV3147-like"/>
    <property type="match status" value="1"/>
</dbReference>
<dbReference type="Gene3D" id="2.40.390.10">
    <property type="entry name" value="CV3147-like"/>
    <property type="match status" value="1"/>
</dbReference>